<dbReference type="EMBL" id="CP162599">
    <property type="protein sequence ID" value="XDK33529.1"/>
    <property type="molecule type" value="Genomic_DNA"/>
</dbReference>
<reference evidence="1" key="1">
    <citation type="submission" date="2024-07" db="EMBL/GenBank/DDBJ databases">
        <title>Halotolerant mesophilic bacterium Ornithinibacillus sp. 4-3, sp. nov., isolated from soil.</title>
        <authorList>
            <person name="Sidarenka A.V."/>
            <person name="Guliayeva D.E."/>
            <person name="Leanovich S.I."/>
            <person name="Hileuskaya K.S."/>
            <person name="Akhremchuk A.E."/>
            <person name="Sikolenko M.A."/>
            <person name="Valentovich L.N."/>
        </authorList>
    </citation>
    <scope>NUCLEOTIDE SEQUENCE</scope>
    <source>
        <strain evidence="1">4-3</strain>
    </source>
</reference>
<sequence>MSNGWEGRRETRQYGNGWISFDLPVLTNITITQALTAIRDSSIQDQCLDFGKVHLGPSGNPPRYLTALDHKTQIPLSPQLQEFYSFARWWRNSILLMEVIDPDAYFEHLTNPNLHLGEVLANEFSHPYVLVDEDECAIDPARCVLFSLDTLDRYPYNRVYLVFGDKEEPEVWGFREEHFHSPNLLAYLVNGVPHDGIL</sequence>
<accession>A0AB39HS17</accession>
<proteinExistence type="predicted"/>
<evidence type="ECO:0000313" key="1">
    <source>
        <dbReference type="EMBL" id="XDK33529.1"/>
    </source>
</evidence>
<organism evidence="1">
    <name type="scientific">Ornithinibacillus sp. 4-3</name>
    <dbReference type="NCBI Taxonomy" id="3231488"/>
    <lineage>
        <taxon>Bacteria</taxon>
        <taxon>Bacillati</taxon>
        <taxon>Bacillota</taxon>
        <taxon>Bacilli</taxon>
        <taxon>Bacillales</taxon>
        <taxon>Bacillaceae</taxon>
        <taxon>Ornithinibacillus</taxon>
    </lineage>
</organism>
<protein>
    <recommendedName>
        <fullName evidence="2">SMI1/KNR4 family protein</fullName>
    </recommendedName>
</protein>
<dbReference type="AlphaFoldDB" id="A0AB39HS17"/>
<dbReference type="RefSeq" id="WP_368654207.1">
    <property type="nucleotide sequence ID" value="NZ_CP162599.1"/>
</dbReference>
<evidence type="ECO:0008006" key="2">
    <source>
        <dbReference type="Google" id="ProtNLM"/>
    </source>
</evidence>
<gene>
    <name evidence="1" type="ORF">AB4Y30_04000</name>
</gene>
<name>A0AB39HS17_9BACI</name>